<dbReference type="Gene3D" id="3.50.50.60">
    <property type="entry name" value="FAD/NAD(P)-binding domain"/>
    <property type="match status" value="1"/>
</dbReference>
<evidence type="ECO:0000256" key="1">
    <source>
        <dbReference type="SAM" id="MobiDB-lite"/>
    </source>
</evidence>
<protein>
    <submittedName>
        <fullName evidence="2">Phytoene dehydrogenase</fullName>
        <ecNumber evidence="2">1.14.99.-</ecNumber>
    </submittedName>
</protein>
<dbReference type="EMBL" id="FUKQ01000063">
    <property type="protein sequence ID" value="SJN45450.1"/>
    <property type="molecule type" value="Genomic_DNA"/>
</dbReference>
<dbReference type="STRING" id="1255658.FM114_15985"/>
<organism evidence="2 3">
    <name type="scientific">Luteococcus japonicus LSP_Lj1</name>
    <dbReference type="NCBI Taxonomy" id="1255658"/>
    <lineage>
        <taxon>Bacteria</taxon>
        <taxon>Bacillati</taxon>
        <taxon>Actinomycetota</taxon>
        <taxon>Actinomycetes</taxon>
        <taxon>Propionibacteriales</taxon>
        <taxon>Propionibacteriaceae</taxon>
        <taxon>Luteococcus</taxon>
    </lineage>
</organism>
<dbReference type="Proteomes" id="UP000188342">
    <property type="component" value="Unassembled WGS sequence"/>
</dbReference>
<dbReference type="EC" id="1.14.99.-" evidence="2"/>
<name>A0A1R4KM80_9ACTN</name>
<evidence type="ECO:0000313" key="2">
    <source>
        <dbReference type="EMBL" id="SJN45450.1"/>
    </source>
</evidence>
<feature type="compositionally biased region" description="Basic and acidic residues" evidence="1">
    <location>
        <begin position="429"/>
        <end position="441"/>
    </location>
</feature>
<dbReference type="InterPro" id="IPR036188">
    <property type="entry name" value="FAD/NAD-bd_sf"/>
</dbReference>
<dbReference type="RefSeq" id="WP_094766133.1">
    <property type="nucleotide sequence ID" value="NZ_FUKQ01000063.1"/>
</dbReference>
<dbReference type="SUPFAM" id="SSF51971">
    <property type="entry name" value="Nucleotide-binding domain"/>
    <property type="match status" value="1"/>
</dbReference>
<proteinExistence type="predicted"/>
<sequence>MTAASSNSPATVLVTGATLSGMAAAARLAKAGHHVVLDSDGLPDGGHWAAHSHLGVEADELPQLFRLPATWRDLFKKSGRALDAELARNQLRLVPGPPQVHRFADGRELHLPAERGAQFHAISEAFGTPAAQRWTALLDSLDELWQQLRIVGLERLVGPDTFNRATRAALLANSSLDELAEQSGDPRLARIVRSQGPLAGAAPGRLPALLAVRLVLHRRFGFWQLVDADGVAVRASRMVDLLTDRLRLRGVERTGEPEPLLGSGLPDLSPIQPGSTAPADVHLDALPRRAMSFLGRPVGRPAMAPTVRQVLADRMPEELEGLSLSPEETEVSHGIVEVVDHSAGAPVVTWHRPLPDGRVLQTIHDHNQPRPDLAWGLAPNSFRAWQQRPLLGGDGTWAAASTSHAGPDPWGELLSAALAVYEIHEHLTGDDIRPTNKEQPRLPRQARPSGG</sequence>
<keyword evidence="2" id="KW-0560">Oxidoreductase</keyword>
<evidence type="ECO:0000313" key="3">
    <source>
        <dbReference type="Proteomes" id="UP000188342"/>
    </source>
</evidence>
<dbReference type="OrthoDB" id="9774675at2"/>
<gene>
    <name evidence="2" type="ORF">FM114_15985</name>
</gene>
<reference evidence="2 3" key="1">
    <citation type="submission" date="2017-02" db="EMBL/GenBank/DDBJ databases">
        <authorList>
            <person name="Peterson S.W."/>
        </authorList>
    </citation>
    <scope>NUCLEOTIDE SEQUENCE [LARGE SCALE GENOMIC DNA]</scope>
    <source>
        <strain evidence="2 3">LSP_Lj1</strain>
    </source>
</reference>
<keyword evidence="3" id="KW-1185">Reference proteome</keyword>
<feature type="region of interest" description="Disordered" evidence="1">
    <location>
        <begin position="429"/>
        <end position="451"/>
    </location>
</feature>
<dbReference type="GO" id="GO:0016491">
    <property type="term" value="F:oxidoreductase activity"/>
    <property type="evidence" value="ECO:0007669"/>
    <property type="project" value="UniProtKB-KW"/>
</dbReference>
<dbReference type="AlphaFoldDB" id="A0A1R4KM80"/>
<accession>A0A1R4KM80</accession>